<keyword evidence="2" id="KW-1185">Reference proteome</keyword>
<organism evidence="1 2">
    <name type="scientific">Serendipita indica (strain DSM 11827)</name>
    <name type="common">Root endophyte fungus</name>
    <name type="synonym">Piriformospora indica</name>
    <dbReference type="NCBI Taxonomy" id="1109443"/>
    <lineage>
        <taxon>Eukaryota</taxon>
        <taxon>Fungi</taxon>
        <taxon>Dikarya</taxon>
        <taxon>Basidiomycota</taxon>
        <taxon>Agaricomycotina</taxon>
        <taxon>Agaricomycetes</taxon>
        <taxon>Sebacinales</taxon>
        <taxon>Serendipitaceae</taxon>
        <taxon>Serendipita</taxon>
    </lineage>
</organism>
<evidence type="ECO:0000313" key="1">
    <source>
        <dbReference type="EMBL" id="CCA71306.1"/>
    </source>
</evidence>
<sequence length="351" mass="40265">MNTRWPEIGSTLELLKAQDADLALAHELMRERARLEQAFLDGLRALVKKHKPESEEDNREYSKVLITAFEQEIEARSKRNSNIPEWPAKKELPVGFQLAKAHHDAQITHDDKYSRLWASKDELKEWLITQFRPNARMPLVELEYRLSVHHQRTSARCLREWYENELPRLMESHHSALEETKATIINTVRDIINCASTLCSQVYSRASGNASNLSPLSHRASLQGKLDVELASHALIPADYYNWFFDGKPSPLLFGIGTLPLDFSGMPNWEPNEADILFYVNLDIPRLLKAEEINGLDSVPSKRVILFELAQYGPLLPLNSQEVDRLFFSSLVAISDSETKTKIWYRENITG</sequence>
<dbReference type="HOGENOM" id="CLU_065851_0_0_1"/>
<protein>
    <submittedName>
        <fullName evidence="1">Uncharacterized protein</fullName>
    </submittedName>
</protein>
<evidence type="ECO:0000313" key="2">
    <source>
        <dbReference type="Proteomes" id="UP000007148"/>
    </source>
</evidence>
<dbReference type="Proteomes" id="UP000007148">
    <property type="component" value="Unassembled WGS sequence"/>
</dbReference>
<dbReference type="InParanoid" id="G4TJ13"/>
<dbReference type="AlphaFoldDB" id="G4TJ13"/>
<comment type="caution">
    <text evidence="1">The sequence shown here is derived from an EMBL/GenBank/DDBJ whole genome shotgun (WGS) entry which is preliminary data.</text>
</comment>
<name>G4TJ13_SERID</name>
<gene>
    <name evidence="1" type="ORF">PIIN_05245</name>
</gene>
<proteinExistence type="predicted"/>
<reference evidence="1 2" key="1">
    <citation type="journal article" date="2011" name="PLoS Pathog.">
        <title>Endophytic Life Strategies Decoded by Genome and Transcriptome Analyses of the Mutualistic Root Symbiont Piriformospora indica.</title>
        <authorList>
            <person name="Zuccaro A."/>
            <person name="Lahrmann U."/>
            <person name="Guldener U."/>
            <person name="Langen G."/>
            <person name="Pfiffi S."/>
            <person name="Biedenkopf D."/>
            <person name="Wong P."/>
            <person name="Samans B."/>
            <person name="Grimm C."/>
            <person name="Basiewicz M."/>
            <person name="Murat C."/>
            <person name="Martin F."/>
            <person name="Kogel K.H."/>
        </authorList>
    </citation>
    <scope>NUCLEOTIDE SEQUENCE [LARGE SCALE GENOMIC DNA]</scope>
    <source>
        <strain evidence="1 2">DSM 11827</strain>
    </source>
</reference>
<dbReference type="EMBL" id="CAFZ01000114">
    <property type="protein sequence ID" value="CCA71306.1"/>
    <property type="molecule type" value="Genomic_DNA"/>
</dbReference>
<accession>G4TJ13</accession>